<evidence type="ECO:0000313" key="3">
    <source>
        <dbReference type="EMBL" id="KIZ16141.1"/>
    </source>
</evidence>
<keyword evidence="2" id="KW-0472">Membrane</keyword>
<feature type="transmembrane region" description="Helical" evidence="2">
    <location>
        <begin position="173"/>
        <end position="201"/>
    </location>
</feature>
<protein>
    <submittedName>
        <fullName evidence="3">Uncharacterized protein</fullName>
    </submittedName>
</protein>
<comment type="caution">
    <text evidence="3">The sequence shown here is derived from an EMBL/GenBank/DDBJ whole genome shotgun (WGS) entry which is preliminary data.</text>
</comment>
<reference evidence="3 4" key="1">
    <citation type="submission" date="2014-09" db="EMBL/GenBank/DDBJ databases">
        <title>Draft genome sequence of Streptomyces natalensis ATCC 27448, producer of the antifungal pimaricin.</title>
        <authorList>
            <person name="Mendes M.V."/>
            <person name="Beites T."/>
            <person name="Pires S."/>
            <person name="Santos C.L."/>
            <person name="Moradas-Ferreira P."/>
        </authorList>
    </citation>
    <scope>NUCLEOTIDE SEQUENCE [LARGE SCALE GENOMIC DNA]</scope>
    <source>
        <strain evidence="3 4">ATCC 27448</strain>
    </source>
</reference>
<feature type="transmembrane region" description="Helical" evidence="2">
    <location>
        <begin position="26"/>
        <end position="47"/>
    </location>
</feature>
<dbReference type="Proteomes" id="UP000032458">
    <property type="component" value="Unassembled WGS sequence"/>
</dbReference>
<accession>A0A0D7CJ94</accession>
<keyword evidence="2" id="KW-0812">Transmembrane</keyword>
<feature type="region of interest" description="Disordered" evidence="1">
    <location>
        <begin position="1"/>
        <end position="21"/>
    </location>
</feature>
<dbReference type="PATRIC" id="fig|1240678.4.peg.4966"/>
<evidence type="ECO:0000256" key="2">
    <source>
        <dbReference type="SAM" id="Phobius"/>
    </source>
</evidence>
<name>A0A0D7CJ94_9ACTN</name>
<evidence type="ECO:0000313" key="4">
    <source>
        <dbReference type="Proteomes" id="UP000032458"/>
    </source>
</evidence>
<proteinExistence type="predicted"/>
<gene>
    <name evidence="3" type="ORF">SNA_23320</name>
</gene>
<dbReference type="EMBL" id="JRKI01000029">
    <property type="protein sequence ID" value="KIZ16141.1"/>
    <property type="molecule type" value="Genomic_DNA"/>
</dbReference>
<dbReference type="AlphaFoldDB" id="A0A0D7CJ94"/>
<organism evidence="3 4">
    <name type="scientific">Streptomyces natalensis ATCC 27448</name>
    <dbReference type="NCBI Taxonomy" id="1240678"/>
    <lineage>
        <taxon>Bacteria</taxon>
        <taxon>Bacillati</taxon>
        <taxon>Actinomycetota</taxon>
        <taxon>Actinomycetes</taxon>
        <taxon>Kitasatosporales</taxon>
        <taxon>Streptomycetaceae</taxon>
        <taxon>Streptomyces</taxon>
    </lineage>
</organism>
<keyword evidence="2" id="KW-1133">Transmembrane helix</keyword>
<dbReference type="RefSeq" id="WP_044366342.1">
    <property type="nucleotide sequence ID" value="NZ_JRKI01000029.1"/>
</dbReference>
<evidence type="ECO:0000256" key="1">
    <source>
        <dbReference type="SAM" id="MobiDB-lite"/>
    </source>
</evidence>
<feature type="transmembrane region" description="Helical" evidence="2">
    <location>
        <begin position="132"/>
        <end position="152"/>
    </location>
</feature>
<keyword evidence="4" id="KW-1185">Reference proteome</keyword>
<sequence>MGQHERAVRTETAPAEPPPRNRARTALRAVLVLVILTVAGLVMRLPLDDFRYTTGLSGTPGTFTAAQCHTVGSGRSSSRTCTGTYVAAHGGFTDRTARVDGGRIERGKPVGMQRESDGSYVRPLTSGVLEDVAGAFGIAAVAAFLLLGVCVSSPRVVVEGDAPLRANPRRWRIALSVLLTLFIGGGVAGALAFAASFVIVLTGH</sequence>